<dbReference type="NCBIfam" id="TIGR01498">
    <property type="entry name" value="folK"/>
    <property type="match status" value="1"/>
</dbReference>
<dbReference type="InterPro" id="IPR011005">
    <property type="entry name" value="Dihydropteroate_synth-like_sf"/>
</dbReference>
<evidence type="ECO:0000256" key="2">
    <source>
        <dbReference type="ARBA" id="ARBA00009640"/>
    </source>
</evidence>
<dbReference type="SUPFAM" id="SSF51717">
    <property type="entry name" value="Dihydropteroate synthetase-like"/>
    <property type="match status" value="1"/>
</dbReference>
<evidence type="ECO:0000256" key="1">
    <source>
        <dbReference type="ARBA" id="ARBA00005051"/>
    </source>
</evidence>
<keyword evidence="8" id="KW-0460">Magnesium</keyword>
<dbReference type="GeneID" id="64856799"/>
<dbReference type="GO" id="GO:0046656">
    <property type="term" value="P:folic acid biosynthetic process"/>
    <property type="evidence" value="ECO:0007669"/>
    <property type="project" value="UniProtKB-UniRule"/>
</dbReference>
<name>A0A8H2ZFT8_9SACH</name>
<protein>
    <recommendedName>
        <fullName evidence="8">Folic acid synthesis protein fol1</fullName>
    </recommendedName>
</protein>
<reference evidence="10 11" key="1">
    <citation type="submission" date="2020-05" db="EMBL/GenBank/DDBJ databases">
        <authorList>
            <person name="Casaregola S."/>
            <person name="Devillers H."/>
            <person name="Grondin C."/>
        </authorList>
    </citation>
    <scope>NUCLEOTIDE SEQUENCE [LARGE SCALE GENOMIC DNA]</scope>
    <source>
        <strain evidence="10 11">CLIB 1767</strain>
    </source>
</reference>
<dbReference type="SUPFAM" id="SSF55083">
    <property type="entry name" value="6-hydroxymethyl-7,8-dihydropterin pyrophosphokinase, HPPK"/>
    <property type="match status" value="1"/>
</dbReference>
<keyword evidence="4 8" id="KW-0547">Nucleotide-binding</keyword>
<dbReference type="EMBL" id="CAEFZW010000003">
    <property type="protein sequence ID" value="CAB4253824.1"/>
    <property type="molecule type" value="Genomic_DNA"/>
</dbReference>
<dbReference type="InterPro" id="IPR016261">
    <property type="entry name" value="Folic_acid_synth"/>
</dbReference>
<dbReference type="Pfam" id="PF01288">
    <property type="entry name" value="HPPK"/>
    <property type="match status" value="1"/>
</dbReference>
<gene>
    <name evidence="10" type="ORF">KABA2_03S06248</name>
</gene>
<dbReference type="Gene3D" id="3.20.20.20">
    <property type="entry name" value="Dihydropteroate synthase-like"/>
    <property type="match status" value="1"/>
</dbReference>
<dbReference type="Gene3D" id="3.30.1130.10">
    <property type="match status" value="2"/>
</dbReference>
<dbReference type="GO" id="GO:0016301">
    <property type="term" value="F:kinase activity"/>
    <property type="evidence" value="ECO:0007669"/>
    <property type="project" value="UniProtKB-UniRule"/>
</dbReference>
<evidence type="ECO:0000259" key="9">
    <source>
        <dbReference type="PROSITE" id="PS50972"/>
    </source>
</evidence>
<dbReference type="InterPro" id="IPR006157">
    <property type="entry name" value="FolB_dom"/>
</dbReference>
<dbReference type="InterPro" id="IPR043133">
    <property type="entry name" value="GTP-CH-I_C/QueF"/>
</dbReference>
<dbReference type="InterPro" id="IPR000550">
    <property type="entry name" value="Hppk"/>
</dbReference>
<dbReference type="PROSITE" id="PS00792">
    <property type="entry name" value="DHPS_1"/>
    <property type="match status" value="1"/>
</dbReference>
<dbReference type="SUPFAM" id="SSF55620">
    <property type="entry name" value="Tetrahydrobiopterin biosynthesis enzymes-like"/>
    <property type="match status" value="2"/>
</dbReference>
<evidence type="ECO:0000256" key="5">
    <source>
        <dbReference type="ARBA" id="ARBA00022777"/>
    </source>
</evidence>
<comment type="function">
    <text evidence="8">Catalyzes three sequential steps of tetrahydrofolate biosynthesis.</text>
</comment>
<dbReference type="OrthoDB" id="615426at2759"/>
<keyword evidence="11" id="KW-1185">Reference proteome</keyword>
<dbReference type="GO" id="GO:0004156">
    <property type="term" value="F:dihydropteroate synthase activity"/>
    <property type="evidence" value="ECO:0007669"/>
    <property type="project" value="UniProtKB-UniRule"/>
</dbReference>
<dbReference type="GO" id="GO:0005740">
    <property type="term" value="C:mitochondrial envelope"/>
    <property type="evidence" value="ECO:0007669"/>
    <property type="project" value="TreeGrafter"/>
</dbReference>
<dbReference type="FunFam" id="3.20.20.20:FF:000014">
    <property type="entry name" value="Folic acid synthesis protein fol1"/>
    <property type="match status" value="1"/>
</dbReference>
<dbReference type="Pfam" id="PF00809">
    <property type="entry name" value="Pterin_bind"/>
    <property type="match status" value="1"/>
</dbReference>
<comment type="caution">
    <text evidence="10">The sequence shown here is derived from an EMBL/GenBank/DDBJ whole genome shotgun (WGS) entry which is preliminary data.</text>
</comment>
<dbReference type="GO" id="GO:0004150">
    <property type="term" value="F:dihydroneopterin aldolase activity"/>
    <property type="evidence" value="ECO:0007669"/>
    <property type="project" value="UniProtKB-UniRule"/>
</dbReference>
<evidence type="ECO:0000313" key="11">
    <source>
        <dbReference type="Proteomes" id="UP000644660"/>
    </source>
</evidence>
<dbReference type="InterPro" id="IPR045031">
    <property type="entry name" value="DHP_synth-like"/>
</dbReference>
<comment type="similarity">
    <text evidence="2 8">In the N-terminal section; belongs to the DHNA family.</text>
</comment>
<dbReference type="Gene3D" id="3.30.70.560">
    <property type="entry name" value="7,8-Dihydro-6-hydroxymethylpterin-pyrophosphokinase HPPK"/>
    <property type="match status" value="1"/>
</dbReference>
<dbReference type="Proteomes" id="UP000644660">
    <property type="component" value="Unassembled WGS sequence"/>
</dbReference>
<dbReference type="Pfam" id="PF02152">
    <property type="entry name" value="FolB"/>
    <property type="match status" value="2"/>
</dbReference>
<proteinExistence type="inferred from homology"/>
<evidence type="ECO:0000256" key="3">
    <source>
        <dbReference type="ARBA" id="ARBA00022679"/>
    </source>
</evidence>
<organism evidence="10 11">
    <name type="scientific">Maudiozyma barnettii</name>
    <dbReference type="NCBI Taxonomy" id="61262"/>
    <lineage>
        <taxon>Eukaryota</taxon>
        <taxon>Fungi</taxon>
        <taxon>Dikarya</taxon>
        <taxon>Ascomycota</taxon>
        <taxon>Saccharomycotina</taxon>
        <taxon>Saccharomycetes</taxon>
        <taxon>Saccharomycetales</taxon>
        <taxon>Saccharomycetaceae</taxon>
        <taxon>Maudiozyma</taxon>
    </lineage>
</organism>
<keyword evidence="5 8" id="KW-0418">Kinase</keyword>
<dbReference type="GO" id="GO:0005524">
    <property type="term" value="F:ATP binding"/>
    <property type="evidence" value="ECO:0007669"/>
    <property type="project" value="UniProtKB-UniRule"/>
</dbReference>
<evidence type="ECO:0000256" key="8">
    <source>
        <dbReference type="PIRNR" id="PIRNR000741"/>
    </source>
</evidence>
<comment type="cofactor">
    <cofactor evidence="8">
        <name>Mg(2+)</name>
        <dbReference type="ChEBI" id="CHEBI:18420"/>
    </cofactor>
</comment>
<dbReference type="CDD" id="cd00483">
    <property type="entry name" value="HPPK"/>
    <property type="match status" value="1"/>
</dbReference>
<dbReference type="InterPro" id="IPR000489">
    <property type="entry name" value="Pterin-binding_dom"/>
</dbReference>
<dbReference type="RefSeq" id="XP_041405669.1">
    <property type="nucleotide sequence ID" value="XM_041549735.1"/>
</dbReference>
<dbReference type="PIRSF" id="PIRSF000741">
    <property type="entry name" value="Folic_acid_synth"/>
    <property type="match status" value="1"/>
</dbReference>
<dbReference type="NCBIfam" id="TIGR00526">
    <property type="entry name" value="folB_dom"/>
    <property type="match status" value="2"/>
</dbReference>
<dbReference type="PANTHER" id="PTHR20941">
    <property type="entry name" value="FOLATE SYNTHESIS PROTEINS"/>
    <property type="match status" value="1"/>
</dbReference>
<keyword evidence="6 8" id="KW-0067">ATP-binding</keyword>
<dbReference type="AlphaFoldDB" id="A0A8H2ZFT8"/>
<dbReference type="SMART" id="SM00905">
    <property type="entry name" value="FolB"/>
    <property type="match status" value="2"/>
</dbReference>
<comment type="similarity">
    <text evidence="8">In the C-terminal section; belongs to the DHPS family.</text>
</comment>
<dbReference type="GO" id="GO:0003848">
    <property type="term" value="F:2-amino-4-hydroxy-6-hydroxymethyldihydropteridine diphosphokinase activity"/>
    <property type="evidence" value="ECO:0007669"/>
    <property type="project" value="UniProtKB-UniRule"/>
</dbReference>
<keyword evidence="8" id="KW-0479">Metal-binding</keyword>
<keyword evidence="3 8" id="KW-0808">Transferase</keyword>
<dbReference type="InterPro" id="IPR035907">
    <property type="entry name" value="Hppk_sf"/>
</dbReference>
<dbReference type="GO" id="GO:0046872">
    <property type="term" value="F:metal ion binding"/>
    <property type="evidence" value="ECO:0007669"/>
    <property type="project" value="UniProtKB-UniRule"/>
</dbReference>
<dbReference type="PROSITE" id="PS50972">
    <property type="entry name" value="PTERIN_BINDING"/>
    <property type="match status" value="1"/>
</dbReference>
<dbReference type="GO" id="GO:0046654">
    <property type="term" value="P:tetrahydrofolate biosynthetic process"/>
    <property type="evidence" value="ECO:0007669"/>
    <property type="project" value="UniProtKB-UniRule"/>
</dbReference>
<comment type="pathway">
    <text evidence="1">Cofactor biosynthesis; tetrahydrofolate biosynthesis; 2-amino-4-hydroxy-6-hydroxymethyl-7,8-dihydropteridine diphosphate from 7,8-dihydroneopterin triphosphate: step 4/4.</text>
</comment>
<feature type="domain" description="Pterin-binding" evidence="9">
    <location>
        <begin position="506"/>
        <end position="813"/>
    </location>
</feature>
<dbReference type="UniPathway" id="UPA00077">
    <property type="reaction ID" value="UER00155"/>
</dbReference>
<dbReference type="PANTHER" id="PTHR20941:SF1">
    <property type="entry name" value="FOLIC ACID SYNTHESIS PROTEIN FOL1"/>
    <property type="match status" value="1"/>
</dbReference>
<keyword evidence="8" id="KW-0456">Lyase</keyword>
<accession>A0A8H2ZFT8</accession>
<comment type="similarity">
    <text evidence="8">In the central section; belongs to the HPPK family.</text>
</comment>
<evidence type="ECO:0000256" key="4">
    <source>
        <dbReference type="ARBA" id="ARBA00022741"/>
    </source>
</evidence>
<keyword evidence="7 8" id="KW-0289">Folate biosynthesis</keyword>
<evidence type="ECO:0000256" key="6">
    <source>
        <dbReference type="ARBA" id="ARBA00022840"/>
    </source>
</evidence>
<sequence length="821" mass="92754">MIVKRLLTSMAAKSNMGMDQIHINNLALQTICGPDLWTRVAPQHCKISLTINTDFAKCSATDDLKYSLNYAVLCRDITNHVDSKKNWGHIDTLSKSIFNFISEKYQQSIDSMKVTLKNEDCHLRTKNIESVIQSNNVEILNIRNLELFAIIGIFNFERLQRQKVSLDLSIKNKTLNAEQSLNIRPIIDDVVTYVEQSDFKTVEALIESVAKVIHQTMETDIIMSHSELIDIAVKVTKLSAITDTEGVGVSCVRSAEQLKILEPIDILHNNTRGETLLYNNSQNKENVDIQTINNGNWAKAYLAFGSNIGNRMDYIRQALELLKNAPGIKFTAVSSVFESEPMYFTEQDQFLNGCIEVSTSLTPADLLKLCKKIEYLELKRTKDFENGPRSIDLDIILYYDAEGNAVQINATDLVIPHPRMLERTFVLEPLCELLPPNVTHPLTIEPLVDHLQQIYDLNKPEDVLWKVIPLNNSAKQSKIDRFLKFKSVLKRAELTQTDNRVTVSPTYVMAIMNTTPDSFSDGSRNYADIEGQLSKVKDICDDVLKHYENVIIDIGGCSTRPNSKQATEEEELKRTIPLIELIRDSKDLPQDKIILSIDTYRSIVAEKAIKAGVNIINDISGGSFDNEMFNTVAKHPNVAYVLSHIRGDISSMTQNAQYNTKDEYIPPNSIDYIDNNECDASNKYMNLTRIIGYEMSERYSKALEAGIQRWQIILDPGLGFAKNLKENIDVIKQLPLLKNYSVYNDKSALYVNFRNLPVLLGPSRKKFIGTITQDENPIDRDFATGSLVAVSIGYGTDIIRVHNAKECSKSAILADTIYKRI</sequence>
<evidence type="ECO:0000313" key="10">
    <source>
        <dbReference type="EMBL" id="CAB4253824.1"/>
    </source>
</evidence>
<evidence type="ECO:0000256" key="7">
    <source>
        <dbReference type="ARBA" id="ARBA00022909"/>
    </source>
</evidence>